<dbReference type="InterPro" id="IPR009210">
    <property type="entry name" value="ASCC1"/>
</dbReference>
<dbReference type="Pfam" id="PF10469">
    <property type="entry name" value="AKAP7_NLS"/>
    <property type="match status" value="1"/>
</dbReference>
<evidence type="ECO:0000259" key="2">
    <source>
        <dbReference type="SMART" id="SM00322"/>
    </source>
</evidence>
<protein>
    <recommendedName>
        <fullName evidence="2">K Homology domain-containing protein</fullName>
    </recommendedName>
</protein>
<sequence length="339" mass="38167">MDPSLLNTNCMKDITLIQVGKLNYRVNTKSLNMNSQQKGNSKTITPLKELIEVSIPINSKLIGFVIGKQGSVLKSIRSETRAKIKIEKDKNDDEVELAIISGTQVQVDKAKAKILDIIENSNAPVKANYFLSIPISSIDIQEKVKKLQNHILHLRLEDIQSEMFQPPPSIHLTLGLLHLKTSEDLDKLKNDLSGIRDKLCKGGLNEKALKLNLSKLKVFGNNTGKSRVVYADIQEFNENKQVTQPRRLKQLTDLLWKELNDLGYKNLDQKAPAFHCTILKSKKNGQMFDGKPILEVYSKFQLGEFWGDKVQIAQIGSLGQNGNYNIVGEIDLLRINKLI</sequence>
<dbReference type="GO" id="GO:0006355">
    <property type="term" value="P:regulation of DNA-templated transcription"/>
    <property type="evidence" value="ECO:0007669"/>
    <property type="project" value="TreeGrafter"/>
</dbReference>
<dbReference type="OMA" id="CLAHFQT"/>
<organism evidence="3 4">
    <name type="scientific">Conidiobolus coronatus (strain ATCC 28846 / CBS 209.66 / NRRL 28638)</name>
    <name type="common">Delacroixia coronata</name>
    <dbReference type="NCBI Taxonomy" id="796925"/>
    <lineage>
        <taxon>Eukaryota</taxon>
        <taxon>Fungi</taxon>
        <taxon>Fungi incertae sedis</taxon>
        <taxon>Zoopagomycota</taxon>
        <taxon>Entomophthoromycotina</taxon>
        <taxon>Entomophthoromycetes</taxon>
        <taxon>Entomophthorales</taxon>
        <taxon>Ancylistaceae</taxon>
        <taxon>Conidiobolus</taxon>
    </lineage>
</organism>
<dbReference type="GO" id="GO:0003723">
    <property type="term" value="F:RNA binding"/>
    <property type="evidence" value="ECO:0007669"/>
    <property type="project" value="UniProtKB-UniRule"/>
</dbReference>
<dbReference type="GO" id="GO:0006307">
    <property type="term" value="P:DNA alkylation repair"/>
    <property type="evidence" value="ECO:0007669"/>
    <property type="project" value="InterPro"/>
</dbReference>
<dbReference type="GO" id="GO:0005634">
    <property type="term" value="C:nucleus"/>
    <property type="evidence" value="ECO:0007669"/>
    <property type="project" value="TreeGrafter"/>
</dbReference>
<dbReference type="PANTHER" id="PTHR13360">
    <property type="entry name" value="ACTIVATING SIGNAL COINTEGRATOR 1 COMPLEX SUBUNIT 1"/>
    <property type="match status" value="1"/>
</dbReference>
<dbReference type="CDD" id="cd00105">
    <property type="entry name" value="KH-I"/>
    <property type="match status" value="1"/>
</dbReference>
<dbReference type="SUPFAM" id="SSF54791">
    <property type="entry name" value="Eukaryotic type KH-domain (KH-domain type I)"/>
    <property type="match status" value="1"/>
</dbReference>
<dbReference type="PANTHER" id="PTHR13360:SF1">
    <property type="entry name" value="ACTIVATING SIGNAL COINTEGRATOR 1 COMPLEX SUBUNIT 1"/>
    <property type="match status" value="1"/>
</dbReference>
<dbReference type="InterPro" id="IPR004087">
    <property type="entry name" value="KH_dom"/>
</dbReference>
<accession>A0A137PFQ6</accession>
<dbReference type="AlphaFoldDB" id="A0A137PFQ6"/>
<evidence type="ECO:0000313" key="4">
    <source>
        <dbReference type="Proteomes" id="UP000070444"/>
    </source>
</evidence>
<dbReference type="STRING" id="796925.A0A137PFQ6"/>
<dbReference type="OrthoDB" id="277832at2759"/>
<dbReference type="Gene3D" id="3.90.1140.10">
    <property type="entry name" value="Cyclic phosphodiesterase"/>
    <property type="match status" value="1"/>
</dbReference>
<name>A0A137PFQ6_CONC2</name>
<keyword evidence="4" id="KW-1185">Reference proteome</keyword>
<dbReference type="SMART" id="SM00322">
    <property type="entry name" value="KH"/>
    <property type="match status" value="1"/>
</dbReference>
<dbReference type="InterPro" id="IPR004088">
    <property type="entry name" value="KH_dom_type_1"/>
</dbReference>
<dbReference type="Proteomes" id="UP000070444">
    <property type="component" value="Unassembled WGS sequence"/>
</dbReference>
<dbReference type="Gene3D" id="3.30.1370.10">
    <property type="entry name" value="K Homology domain, type 1"/>
    <property type="match status" value="1"/>
</dbReference>
<dbReference type="EMBL" id="KQ964431">
    <property type="protein sequence ID" value="KXN73833.1"/>
    <property type="molecule type" value="Genomic_DNA"/>
</dbReference>
<reference evidence="3 4" key="1">
    <citation type="journal article" date="2015" name="Genome Biol. Evol.">
        <title>Phylogenomic analyses indicate that early fungi evolved digesting cell walls of algal ancestors of land plants.</title>
        <authorList>
            <person name="Chang Y."/>
            <person name="Wang S."/>
            <person name="Sekimoto S."/>
            <person name="Aerts A.L."/>
            <person name="Choi C."/>
            <person name="Clum A."/>
            <person name="LaButti K.M."/>
            <person name="Lindquist E.A."/>
            <person name="Yee Ngan C."/>
            <person name="Ohm R.A."/>
            <person name="Salamov A.A."/>
            <person name="Grigoriev I.V."/>
            <person name="Spatafora J.W."/>
            <person name="Berbee M.L."/>
        </authorList>
    </citation>
    <scope>NUCLEOTIDE SEQUENCE [LARGE SCALE GENOMIC DNA]</scope>
    <source>
        <strain evidence="3 4">NRRL 28638</strain>
    </source>
</reference>
<gene>
    <name evidence="3" type="ORF">CONCODRAFT_15305</name>
</gene>
<dbReference type="InterPro" id="IPR009097">
    <property type="entry name" value="Cyclic_Pdiesterase"/>
</dbReference>
<dbReference type="SUPFAM" id="SSF55144">
    <property type="entry name" value="LigT-like"/>
    <property type="match status" value="1"/>
</dbReference>
<keyword evidence="1" id="KW-0694">RNA-binding</keyword>
<proteinExistence type="predicted"/>
<evidence type="ECO:0000256" key="1">
    <source>
        <dbReference type="PROSITE-ProRule" id="PRU00117"/>
    </source>
</evidence>
<feature type="domain" description="K Homology" evidence="2">
    <location>
        <begin position="49"/>
        <end position="119"/>
    </location>
</feature>
<evidence type="ECO:0000313" key="3">
    <source>
        <dbReference type="EMBL" id="KXN73833.1"/>
    </source>
</evidence>
<dbReference type="InterPro" id="IPR036612">
    <property type="entry name" value="KH_dom_type_1_sf"/>
</dbReference>
<dbReference type="Pfam" id="PF00013">
    <property type="entry name" value="KH_1"/>
    <property type="match status" value="1"/>
</dbReference>
<dbReference type="PROSITE" id="PS50084">
    <property type="entry name" value="KH_TYPE_1"/>
    <property type="match status" value="1"/>
</dbReference>
<dbReference type="InterPro" id="IPR019510">
    <property type="entry name" value="AKAP7-like_phosphoesterase"/>
</dbReference>